<accession>V4R556</accession>
<sequence>MGKAMRTRRRTTLFAVLRMLRPQFAALCAFLVLGTAALPIALAGASPAGEVICSGLADGSDPGRDASADCESCRLCCCILAAQPVLPPVPATFASLAPAPLGYEAAPARAAPDLPPFTSRRQRAPPVS</sequence>
<comment type="caution">
    <text evidence="2">The sequence shown here is derived from an EMBL/GenBank/DDBJ whole genome shotgun (WGS) entry which is preliminary data.</text>
</comment>
<gene>
    <name evidence="2" type="ORF">N177_0345</name>
</gene>
<name>V4R556_9HYPH</name>
<evidence type="ECO:0000313" key="2">
    <source>
        <dbReference type="EMBL" id="ESR27077.1"/>
    </source>
</evidence>
<dbReference type="STRING" id="631454.N177_0345"/>
<evidence type="ECO:0008006" key="4">
    <source>
        <dbReference type="Google" id="ProtNLM"/>
    </source>
</evidence>
<reference evidence="2 3" key="1">
    <citation type="journal article" date="2014" name="Genome Announc.">
        <title>Draft Genome Sequence of Lutibaculum baratangense Strain AMV1T, Isolated from a Mud Volcano in Andamans, India.</title>
        <authorList>
            <person name="Singh A."/>
            <person name="Sreenivas A."/>
            <person name="Sathyanarayana Reddy G."/>
            <person name="Pinnaka A.K."/>
            <person name="Shivaji S."/>
        </authorList>
    </citation>
    <scope>NUCLEOTIDE SEQUENCE [LARGE SCALE GENOMIC DNA]</scope>
    <source>
        <strain evidence="2 3">AMV1</strain>
    </source>
</reference>
<organism evidence="2 3">
    <name type="scientific">Lutibaculum baratangense AMV1</name>
    <dbReference type="NCBI Taxonomy" id="631454"/>
    <lineage>
        <taxon>Bacteria</taxon>
        <taxon>Pseudomonadati</taxon>
        <taxon>Pseudomonadota</taxon>
        <taxon>Alphaproteobacteria</taxon>
        <taxon>Hyphomicrobiales</taxon>
        <taxon>Tepidamorphaceae</taxon>
        <taxon>Lutibaculum</taxon>
    </lineage>
</organism>
<feature type="region of interest" description="Disordered" evidence="1">
    <location>
        <begin position="108"/>
        <end position="128"/>
    </location>
</feature>
<keyword evidence="3" id="KW-1185">Reference proteome</keyword>
<dbReference type="AlphaFoldDB" id="V4R556"/>
<dbReference type="Proteomes" id="UP000017819">
    <property type="component" value="Unassembled WGS sequence"/>
</dbReference>
<evidence type="ECO:0000256" key="1">
    <source>
        <dbReference type="SAM" id="MobiDB-lite"/>
    </source>
</evidence>
<proteinExistence type="predicted"/>
<dbReference type="EMBL" id="AWXZ01000008">
    <property type="protein sequence ID" value="ESR27077.1"/>
    <property type="molecule type" value="Genomic_DNA"/>
</dbReference>
<evidence type="ECO:0000313" key="3">
    <source>
        <dbReference type="Proteomes" id="UP000017819"/>
    </source>
</evidence>
<protein>
    <recommendedName>
        <fullName evidence="4">DUF2946 domain-containing protein</fullName>
    </recommendedName>
</protein>